<dbReference type="PANTHER" id="PTHR45756">
    <property type="entry name" value="PALMITOYLTRANSFERASE"/>
    <property type="match status" value="1"/>
</dbReference>
<dbReference type="InterPro" id="IPR000719">
    <property type="entry name" value="Prot_kinase_dom"/>
</dbReference>
<dbReference type="InterPro" id="IPR006212">
    <property type="entry name" value="Furin_repeat"/>
</dbReference>
<feature type="transmembrane region" description="Helical" evidence="1">
    <location>
        <begin position="1132"/>
        <end position="1165"/>
    </location>
</feature>
<comment type="caution">
    <text evidence="4">The sequence shown here is derived from an EMBL/GenBank/DDBJ whole genome shotgun (WGS) entry which is preliminary data.</text>
</comment>
<evidence type="ECO:0000256" key="1">
    <source>
        <dbReference type="SAM" id="Phobius"/>
    </source>
</evidence>
<dbReference type="Pfam" id="PF00069">
    <property type="entry name" value="Pkinase"/>
    <property type="match status" value="1"/>
</dbReference>
<feature type="domain" description="Protein kinase" evidence="3">
    <location>
        <begin position="1318"/>
        <end position="1585"/>
    </location>
</feature>
<dbReference type="GO" id="GO:0004672">
    <property type="term" value="F:protein kinase activity"/>
    <property type="evidence" value="ECO:0007669"/>
    <property type="project" value="InterPro"/>
</dbReference>
<keyword evidence="2" id="KW-0732">Signal</keyword>
<gene>
    <name evidence="4" type="ORF">CL6EHI_174080</name>
</gene>
<dbReference type="VEuPathDB" id="AmoebaDB:EHI_174080"/>
<dbReference type="VEuPathDB" id="AmoebaDB:EHI7A_043280"/>
<dbReference type="SUPFAM" id="SSF57184">
    <property type="entry name" value="Growth factor receptor domain"/>
    <property type="match status" value="8"/>
</dbReference>
<keyword evidence="1" id="KW-0812">Transmembrane</keyword>
<keyword evidence="4" id="KW-0808">Transferase</keyword>
<dbReference type="SMART" id="SM00261">
    <property type="entry name" value="FU"/>
    <property type="match status" value="12"/>
</dbReference>
<dbReference type="SMART" id="SM00181">
    <property type="entry name" value="EGF"/>
    <property type="match status" value="10"/>
</dbReference>
<dbReference type="VEuPathDB" id="AmoebaDB:EHI5A_067220"/>
<name>A0A5K1VUK3_ENTHI</name>
<proteinExistence type="predicted"/>
<dbReference type="OMA" id="EGLNCDQ"/>
<dbReference type="InterPro" id="IPR011009">
    <property type="entry name" value="Kinase-like_dom_sf"/>
</dbReference>
<feature type="chain" id="PRO_5023805767" evidence="2">
    <location>
        <begin position="21"/>
        <end position="1585"/>
    </location>
</feature>
<keyword evidence="1" id="KW-1133">Transmembrane helix</keyword>
<dbReference type="VEuPathDB" id="AmoebaDB:KM1_086740"/>
<accession>A0A5K1VUK3</accession>
<dbReference type="InterPro" id="IPR000742">
    <property type="entry name" value="EGF"/>
</dbReference>
<dbReference type="PANTHER" id="PTHR45756:SF1">
    <property type="entry name" value="PROTEIN KINASE DOMAIN CONTAINING PROTEIN"/>
    <property type="match status" value="1"/>
</dbReference>
<dbReference type="InterPro" id="IPR009030">
    <property type="entry name" value="Growth_fac_rcpt_cys_sf"/>
</dbReference>
<dbReference type="InterPro" id="IPR008271">
    <property type="entry name" value="Ser/Thr_kinase_AS"/>
</dbReference>
<dbReference type="EMBL" id="BDEQ01000001">
    <property type="protein sequence ID" value="GAT95347.1"/>
    <property type="molecule type" value="Genomic_DNA"/>
</dbReference>
<feature type="signal peptide" evidence="2">
    <location>
        <begin position="1"/>
        <end position="20"/>
    </location>
</feature>
<sequence>MEQQVFWWISFLWIFNCVKAQDETGCFCIDQMTDGCNECNEGCFKNLGECKKCPDYCISCTSKKTCSRCYEGMMWNGTQCVTCDNYCRKCDNQNYCSECEEGKYLQSGSCLFCNKICDSCDSLNSCTSCNYLEDLVYLNQTCVFCNSIISQCISCLSNIQGEPYCILCKTGYYANEGICQKCDSTCGMSGCYSEGCYDCIDGFVLEEKKCISIDNAHCLKATKSKCEECIDSYHLYNGTCIKIKDSNNEHITVMLNKINLENNLNYLTYQEEEIIFNTPLNLLNGINNSNYMIPNCLNTTVFIDQVICLVCEYGYYPMNSLCLKNQENGHCLIPFNTMNYYEGSSSRCLQCKEGITMINNYCIYVPHCIKYNYEACIECETNYILYNELCFSMNLFYCAETNGVNCTTCIAGYLLNSISSCERSNITNCISYITNSNCCSLCSNNKMISSCECVECNIPHCLTCSGEHDNSCSICEEGYYLTKNKQCQSCADKYLNCLVCSEEGCELCQSPFILNDKKECILCSSIISSCEQCNLNECFECEEGYYLEDSSCKKCEEKVLHCSICDANKCRVCQEGYFLESNQCRRCSEIDGCIECDTMKRWCLKCSSEYYLNTITHLCENCSQKTIGCSKCDASLMCLSCENKEINKANECYISRNNCIKINELEQCIECEKGYILRNGKCKKYENENYCLSYYHDHSFGCEECINSISNSGICSTNDRNESCYFTLNNECIISNSIKYKQPEKCIDTHCIICSSSKECLLCEKNYFLNNKFECELIDNCQNNGINQCIQCNSSYYLLEGQCKKCQIQHCLECNKNGEEECIQCDNDYILYNNQCIYKKDFHCKIISSSHCISCDSGYFISTIGVCEKNSQEDCLIQKGSQCVQCKTTNLIHLPNGTSYCSSTKKTDNCQIESVFGCQRCNLGYFLYDGQCISCNINCAKCINRLEECVECSFGYLYNSTSRICTTLIEANKGCLHFLPNKKGCAICKKGYYYDKKNYRCNKCDISCLQCNDESSYCITCDGSKGYYKSLDNSCQLVSTILHCKTFEKDHCTSCQNGYYLENNRCLGCQLGCGLCVSNKGCIECLDQYVYRNATQECIYYREISRCIEYSAHKCSKCTEIYTPSTAGDECVYSLTLLAIIGTPSITFVLLFLFALVIIVILILYAHRRDPKKESWECKEIIFEVKESSIHLLKLPESKVLISSLCIDYTNSGTQVISVNERTKMKYFIANKRSKLIQLRYLGIQNDNFEIKVEPNIAALKEGFAVELTISVKPNCSCSFNGLLPFARLNMKTGEMTFFNIPIKFETERTKRLAHNEVSRIKLIGESIFGTTYKANYNGKIVAMKNIKILKQEVDMTEVFLKDVVTFDKCSRGRFITEFIGAIFQLNKLAIVTEYAPLGSLKDLMKEKKSNQVGMELRYKILHDAALGILFLHNKNLMHCDLKPQNILIYSYNSLNETNAKLTDCGFKRSSDMVTSNASFCNKIVNVEYVAPEVLKKDLYLTSADIYSFGMIMFETVHWEPPFPKKLFPYEWTIARFVTEGKRPSFKKQVDNWTVDLINSCWNQRPFERTHAKSIVSKLESCCIH</sequence>
<dbReference type="PROSITE" id="PS50011">
    <property type="entry name" value="PROTEIN_KINASE_DOM"/>
    <property type="match status" value="1"/>
</dbReference>
<dbReference type="Gene3D" id="2.10.220.10">
    <property type="entry name" value="Hormone Receptor, Insulin-like Growth Factor Receptor 1, Chain A, domain 2"/>
    <property type="match status" value="1"/>
</dbReference>
<dbReference type="Gene3D" id="1.10.510.10">
    <property type="entry name" value="Transferase(Phosphotransferase) domain 1"/>
    <property type="match status" value="1"/>
</dbReference>
<keyword evidence="1" id="KW-0472">Membrane</keyword>
<dbReference type="GO" id="GO:0005524">
    <property type="term" value="F:ATP binding"/>
    <property type="evidence" value="ECO:0007669"/>
    <property type="project" value="InterPro"/>
</dbReference>
<dbReference type="SUPFAM" id="SSF56112">
    <property type="entry name" value="Protein kinase-like (PK-like)"/>
    <property type="match status" value="1"/>
</dbReference>
<organism evidence="4 5">
    <name type="scientific">Entamoeba histolytica</name>
    <dbReference type="NCBI Taxonomy" id="5759"/>
    <lineage>
        <taxon>Eukaryota</taxon>
        <taxon>Amoebozoa</taxon>
        <taxon>Evosea</taxon>
        <taxon>Archamoebae</taxon>
        <taxon>Mastigamoebida</taxon>
        <taxon>Entamoebidae</taxon>
        <taxon>Entamoeba</taxon>
    </lineage>
</organism>
<protein>
    <submittedName>
        <fullName evidence="4">Protein kinase putative</fullName>
    </submittedName>
</protein>
<dbReference type="Proteomes" id="UP000078387">
    <property type="component" value="Unassembled WGS sequence"/>
</dbReference>
<evidence type="ECO:0000256" key="2">
    <source>
        <dbReference type="SAM" id="SignalP"/>
    </source>
</evidence>
<keyword evidence="4" id="KW-0418">Kinase</keyword>
<reference evidence="4 5" key="1">
    <citation type="submission" date="2016-05" db="EMBL/GenBank/DDBJ databases">
        <title>First whole genome sequencing of Entamoeba histolytica HM1:IMSS-clone-6.</title>
        <authorList>
            <person name="Mukherjee Avik.K."/>
            <person name="Izumyama S."/>
            <person name="Nakada-Tsukui K."/>
            <person name="Nozaki T."/>
        </authorList>
    </citation>
    <scope>NUCLEOTIDE SEQUENCE [LARGE SCALE GENOMIC DNA]</scope>
    <source>
        <strain evidence="4 5">HM1:IMSS clone 6</strain>
    </source>
</reference>
<dbReference type="InterPro" id="IPR053215">
    <property type="entry name" value="TKL_Ser/Thr_kinase"/>
</dbReference>
<evidence type="ECO:0000313" key="4">
    <source>
        <dbReference type="EMBL" id="GAT95347.1"/>
    </source>
</evidence>
<evidence type="ECO:0000259" key="3">
    <source>
        <dbReference type="PROSITE" id="PS50011"/>
    </source>
</evidence>
<dbReference type="VEuPathDB" id="AmoebaDB:EHI8A_042370"/>
<evidence type="ECO:0000313" key="5">
    <source>
        <dbReference type="Proteomes" id="UP000078387"/>
    </source>
</evidence>
<dbReference type="PROSITE" id="PS00108">
    <property type="entry name" value="PROTEIN_KINASE_ST"/>
    <property type="match status" value="1"/>
</dbReference>
<dbReference type="SMART" id="SM00220">
    <property type="entry name" value="S_TKc"/>
    <property type="match status" value="1"/>
</dbReference>